<dbReference type="GO" id="GO:0005737">
    <property type="term" value="C:cytoplasm"/>
    <property type="evidence" value="ECO:0007669"/>
    <property type="project" value="UniProtKB-SubCell"/>
</dbReference>
<comment type="similarity">
    <text evidence="1 4">Belongs to the prokaryotic/mitochondrial release factor family.</text>
</comment>
<dbReference type="PANTHER" id="PTHR43116:SF3">
    <property type="entry name" value="CLASS I PEPTIDE CHAIN RELEASE FACTOR"/>
    <property type="match status" value="1"/>
</dbReference>
<comment type="caution">
    <text evidence="7">The sequence shown here is derived from an EMBL/GenBank/DDBJ whole genome shotgun (WGS) entry which is preliminary data.</text>
</comment>
<dbReference type="PROSITE" id="PS00745">
    <property type="entry name" value="RF_PROK_I"/>
    <property type="match status" value="1"/>
</dbReference>
<proteinExistence type="inferred from homology"/>
<evidence type="ECO:0000256" key="2">
    <source>
        <dbReference type="ARBA" id="ARBA00022481"/>
    </source>
</evidence>
<protein>
    <recommendedName>
        <fullName evidence="4 5">Peptide chain release factor 2</fullName>
        <shortName evidence="4">RF-2</shortName>
    </recommendedName>
</protein>
<evidence type="ECO:0000313" key="7">
    <source>
        <dbReference type="EMBL" id="PIS15322.1"/>
    </source>
</evidence>
<keyword evidence="4" id="KW-0963">Cytoplasm</keyword>
<comment type="function">
    <text evidence="4">Peptide chain release factor 2 directs the termination of translation in response to the peptide chain termination codons UGA and UAA.</text>
</comment>
<gene>
    <name evidence="4" type="primary">prfB</name>
    <name evidence="7" type="ORF">COT63_00570</name>
</gene>
<reference evidence="8" key="1">
    <citation type="submission" date="2017-09" db="EMBL/GenBank/DDBJ databases">
        <title>Depth-based differentiation of microbial function through sediment-hosted aquifers and enrichment of novel symbionts in the deep terrestrial subsurface.</title>
        <authorList>
            <person name="Probst A.J."/>
            <person name="Ladd B."/>
            <person name="Jarett J.K."/>
            <person name="Geller-Mcgrath D.E."/>
            <person name="Sieber C.M.K."/>
            <person name="Emerson J.B."/>
            <person name="Anantharaman K."/>
            <person name="Thomas B.C."/>
            <person name="Malmstrom R."/>
            <person name="Stieglmeier M."/>
            <person name="Klingl A."/>
            <person name="Woyke T."/>
            <person name="Ryan C.M."/>
            <person name="Banfield J.F."/>
        </authorList>
    </citation>
    <scope>NUCLEOTIDE SEQUENCE [LARGE SCALE GENOMIC DNA]</scope>
</reference>
<comment type="subcellular location">
    <subcellularLocation>
        <location evidence="4">Cytoplasm</location>
    </subcellularLocation>
</comment>
<dbReference type="Gene3D" id="3.30.160.20">
    <property type="match status" value="1"/>
</dbReference>
<dbReference type="Gene3D" id="1.20.58.410">
    <property type="entry name" value="Release factor"/>
    <property type="match status" value="1"/>
</dbReference>
<dbReference type="InterPro" id="IPR005139">
    <property type="entry name" value="PCRF"/>
</dbReference>
<dbReference type="InterPro" id="IPR045853">
    <property type="entry name" value="Pep_chain_release_fac_I_sf"/>
</dbReference>
<dbReference type="AlphaFoldDB" id="A0A2H0WRM0"/>
<name>A0A2H0WRM0_9BACT</name>
<organism evidence="7 8">
    <name type="scientific">Candidatus Shapirobacteria bacterium CG09_land_8_20_14_0_10_38_17</name>
    <dbReference type="NCBI Taxonomy" id="1974884"/>
    <lineage>
        <taxon>Bacteria</taxon>
        <taxon>Candidatus Shapironibacteriota</taxon>
    </lineage>
</organism>
<feature type="domain" description="Prokaryotic-type class I peptide chain release factors" evidence="6">
    <location>
        <begin position="215"/>
        <end position="231"/>
    </location>
</feature>
<dbReference type="InterPro" id="IPR004374">
    <property type="entry name" value="PrfB"/>
</dbReference>
<evidence type="ECO:0000313" key="8">
    <source>
        <dbReference type="Proteomes" id="UP000231282"/>
    </source>
</evidence>
<evidence type="ECO:0000256" key="3">
    <source>
        <dbReference type="ARBA" id="ARBA00022917"/>
    </source>
</evidence>
<dbReference type="SMART" id="SM00937">
    <property type="entry name" value="PCRF"/>
    <property type="match status" value="1"/>
</dbReference>
<accession>A0A2H0WRM0</accession>
<dbReference type="Pfam" id="PF03462">
    <property type="entry name" value="PCRF"/>
    <property type="match status" value="1"/>
</dbReference>
<dbReference type="Gene3D" id="3.30.70.1660">
    <property type="match status" value="1"/>
</dbReference>
<dbReference type="GO" id="GO:0016149">
    <property type="term" value="F:translation release factor activity, codon specific"/>
    <property type="evidence" value="ECO:0007669"/>
    <property type="project" value="UniProtKB-UniRule"/>
</dbReference>
<dbReference type="EMBL" id="PEZH01000010">
    <property type="protein sequence ID" value="PIS15322.1"/>
    <property type="molecule type" value="Genomic_DNA"/>
</dbReference>
<dbReference type="SUPFAM" id="SSF75620">
    <property type="entry name" value="Release factor"/>
    <property type="match status" value="1"/>
</dbReference>
<evidence type="ECO:0000256" key="4">
    <source>
        <dbReference type="HAMAP-Rule" id="MF_00094"/>
    </source>
</evidence>
<comment type="PTM">
    <text evidence="4">Methylated by PrmC. Methylation increases the termination efficiency of RF2.</text>
</comment>
<evidence type="ECO:0000259" key="6">
    <source>
        <dbReference type="PROSITE" id="PS00745"/>
    </source>
</evidence>
<keyword evidence="3 4" id="KW-0648">Protein biosynthesis</keyword>
<dbReference type="PANTHER" id="PTHR43116">
    <property type="entry name" value="PEPTIDE CHAIN RELEASE FACTOR 2"/>
    <property type="match status" value="1"/>
</dbReference>
<evidence type="ECO:0000256" key="1">
    <source>
        <dbReference type="ARBA" id="ARBA00010835"/>
    </source>
</evidence>
<feature type="modified residue" description="N5-methylglutamine" evidence="4">
    <location>
        <position position="222"/>
    </location>
</feature>
<dbReference type="HAMAP" id="MF_00094">
    <property type="entry name" value="Rel_fac_2"/>
    <property type="match status" value="1"/>
</dbReference>
<dbReference type="Proteomes" id="UP000231282">
    <property type="component" value="Unassembled WGS sequence"/>
</dbReference>
<evidence type="ECO:0000256" key="5">
    <source>
        <dbReference type="NCBIfam" id="TIGR00020"/>
    </source>
</evidence>
<keyword evidence="2 4" id="KW-0488">Methylation</keyword>
<dbReference type="NCBIfam" id="TIGR00020">
    <property type="entry name" value="prfB"/>
    <property type="match status" value="1"/>
</dbReference>
<dbReference type="InterPro" id="IPR000352">
    <property type="entry name" value="Pep_chain_release_fac_I"/>
</dbReference>
<dbReference type="Pfam" id="PF00472">
    <property type="entry name" value="RF-1"/>
    <property type="match status" value="1"/>
</dbReference>
<sequence>MDKENLLNRSALLKEKLDIDGKRRELAELSNKIQDQKIWDDYQKGAALSKKIAFLKEEIDSWEMAELFLEGGELKNAEEEISKLEQKLYFSGKYDRGGAIFSIQAGQGGTEAMDWAEMLERMYTRFFERKGWRTEVLDKSYGEEAGIKKVVMKVSGGDVYGTLKHEQGAHRLVRQSPFNADKLRQTSFARVEVLPELREEDLVIDHKDIKFESFRAGGHGGQNVNKVATAVRLRHIPTGIVVACQSQRYQEQNRQLAMDLLRNKLWVIAEEEKKQKKAKLRGQYRPPSWGRQIRSYVLHPYKMVKDLRTGYEDKNVEAVLRGELEGFIEVEIKTLAKN</sequence>